<name>A0A1X0NX48_9TRYP</name>
<dbReference type="VEuPathDB" id="TriTrypDB:TM35_000151210"/>
<evidence type="ECO:0000313" key="2">
    <source>
        <dbReference type="Proteomes" id="UP000192257"/>
    </source>
</evidence>
<protein>
    <submittedName>
        <fullName evidence="1">Kinesin</fullName>
    </submittedName>
</protein>
<reference evidence="1 2" key="1">
    <citation type="submission" date="2017-03" db="EMBL/GenBank/DDBJ databases">
        <title>An alternative strategy for trypanosome survival in the mammalian bloodstream revealed through genome and transcriptome analysis of the ubiquitous bovine parasite Trypanosoma (Megatrypanum) theileri.</title>
        <authorList>
            <person name="Kelly S."/>
            <person name="Ivens A."/>
            <person name="Mott A."/>
            <person name="O'Neill E."/>
            <person name="Emms D."/>
            <person name="Macleod O."/>
            <person name="Voorheis P."/>
            <person name="Matthews J."/>
            <person name="Matthews K."/>
            <person name="Carrington M."/>
        </authorList>
    </citation>
    <scope>NUCLEOTIDE SEQUENCE [LARGE SCALE GENOMIC DNA]</scope>
    <source>
        <strain evidence="1">Edinburgh</strain>
    </source>
</reference>
<keyword evidence="2" id="KW-1185">Reference proteome</keyword>
<evidence type="ECO:0000313" key="1">
    <source>
        <dbReference type="EMBL" id="ORC88690.1"/>
    </source>
</evidence>
<dbReference type="RefSeq" id="XP_028882756.1">
    <property type="nucleotide sequence ID" value="XM_029025773.1"/>
</dbReference>
<organism evidence="1 2">
    <name type="scientific">Trypanosoma theileri</name>
    <dbReference type="NCBI Taxonomy" id="67003"/>
    <lineage>
        <taxon>Eukaryota</taxon>
        <taxon>Discoba</taxon>
        <taxon>Euglenozoa</taxon>
        <taxon>Kinetoplastea</taxon>
        <taxon>Metakinetoplastina</taxon>
        <taxon>Trypanosomatida</taxon>
        <taxon>Trypanosomatidae</taxon>
        <taxon>Trypanosoma</taxon>
    </lineage>
</organism>
<dbReference type="AlphaFoldDB" id="A0A1X0NX48"/>
<sequence>MAGVFRVHLGSLDVNNMREDGTAPLLFAELEMRERGDVYYETDRHEERMALSTELLSKLYYGTASVVNEMEKGCILSDGNDRTIMIWDKKKQVYSIEKVKQNYFYYGTPSHLYLEGGGRLFLLHPVENGEYLLAVTIPQSLWRWMGEVSLQILLATAIRGYEIDCNVAAVISVPTYYSLHDRISENAKAVEMAVRERMKQLIEFVSFLDQCGHSENASSETLLKEGQETVLTLQRMCSERPSSLRVHSRLSSTLEQLLWSATSYSDYISLNGAFPTGGMCEGFKRLVVTAAAVWYQGEPLYSNASIEVYESNLLPAVISTYGEKCLTRRHHSNIMEDSIMIKCLAMYSETKRGSACTAGYFKQEEKQQQKQQQNENSSAVCVTFLSSGGWAIVLRLETALNVFTGASMPKIISGVRNMISMTLETPKFTTLVQQIISGNMFSLYSKATLTQPTISFMQVVRHFGIFSRYFTTSNCISRGPRDVCLYRYERNTKDTNHLSKRGSWPVNMHNAVVTLLEMITLGFRYKSSIGQSGIHSSSPFSLLRGQGVVGVLLAVPVYGTVPKILYFLAEIDQSGAPAATELRAFAAWILSKVV</sequence>
<proteinExistence type="predicted"/>
<dbReference type="EMBL" id="NBCO01000015">
    <property type="protein sequence ID" value="ORC88690.1"/>
    <property type="molecule type" value="Genomic_DNA"/>
</dbReference>
<dbReference type="OrthoDB" id="244690at2759"/>
<dbReference type="Proteomes" id="UP000192257">
    <property type="component" value="Unassembled WGS sequence"/>
</dbReference>
<gene>
    <name evidence="1" type="ORF">TM35_000151210</name>
</gene>
<comment type="caution">
    <text evidence="1">The sequence shown here is derived from an EMBL/GenBank/DDBJ whole genome shotgun (WGS) entry which is preliminary data.</text>
</comment>
<dbReference type="GeneID" id="39985553"/>
<accession>A0A1X0NX48</accession>